<evidence type="ECO:0000313" key="3">
    <source>
        <dbReference type="Proteomes" id="UP000494163"/>
    </source>
</evidence>
<dbReference type="PANTHER" id="PTHR20898">
    <property type="entry name" value="DAEDALUS ON 3-RELATED-RELATED"/>
    <property type="match status" value="1"/>
</dbReference>
<organism evidence="2 3">
    <name type="scientific">Drosophila busckii</name>
    <name type="common">Fruit fly</name>
    <dbReference type="NCBI Taxonomy" id="30019"/>
    <lineage>
        <taxon>Eukaryota</taxon>
        <taxon>Metazoa</taxon>
        <taxon>Ecdysozoa</taxon>
        <taxon>Arthropoda</taxon>
        <taxon>Hexapoda</taxon>
        <taxon>Insecta</taxon>
        <taxon>Pterygota</taxon>
        <taxon>Neoptera</taxon>
        <taxon>Endopterygota</taxon>
        <taxon>Diptera</taxon>
        <taxon>Brachycera</taxon>
        <taxon>Muscomorpha</taxon>
        <taxon>Ephydroidea</taxon>
        <taxon>Drosophilidae</taxon>
        <taxon>Drosophila</taxon>
    </lineage>
</organism>
<keyword evidence="1" id="KW-0732">Signal</keyword>
<dbReference type="Pfam" id="PF06477">
    <property type="entry name" value="DUF1091"/>
    <property type="match status" value="1"/>
</dbReference>
<dbReference type="AlphaFoldDB" id="A0A0M4EWW7"/>
<dbReference type="Proteomes" id="UP000494163">
    <property type="component" value="Chromosome 2R"/>
</dbReference>
<evidence type="ECO:0000313" key="2">
    <source>
        <dbReference type="EMBL" id="ALC42382.1"/>
    </source>
</evidence>
<feature type="signal peptide" evidence="1">
    <location>
        <begin position="1"/>
        <end position="17"/>
    </location>
</feature>
<dbReference type="OrthoDB" id="7789165at2759"/>
<dbReference type="OMA" id="DFCHYMK"/>
<protein>
    <submittedName>
        <fullName evidence="2">CG33679</fullName>
    </submittedName>
</protein>
<proteinExistence type="predicted"/>
<dbReference type="EMBL" id="CP012524">
    <property type="protein sequence ID" value="ALC42382.1"/>
    <property type="molecule type" value="Genomic_DNA"/>
</dbReference>
<dbReference type="PANTHER" id="PTHR20898:SF0">
    <property type="entry name" value="DAEDALUS ON 3-RELATED"/>
    <property type="match status" value="1"/>
</dbReference>
<feature type="non-terminal residue" evidence="2">
    <location>
        <position position="172"/>
    </location>
</feature>
<gene>
    <name evidence="2" type="ORF">Dbus_chr2Rg1961</name>
</gene>
<name>A0A0M4EWW7_DROBS</name>
<reference evidence="2 3" key="1">
    <citation type="submission" date="2015-08" db="EMBL/GenBank/DDBJ databases">
        <title>Ancestral chromatin configuration constrains chromatin evolution on differentiating sex chromosomes in Drosophila.</title>
        <authorList>
            <person name="Zhou Q."/>
            <person name="Bachtrog D."/>
        </authorList>
    </citation>
    <scope>NUCLEOTIDE SEQUENCE [LARGE SCALE GENOMIC DNA]</scope>
    <source>
        <tissue evidence="2">Whole larvae</tissue>
    </source>
</reference>
<feature type="chain" id="PRO_5005793803" evidence="1">
    <location>
        <begin position="18"/>
        <end position="172"/>
    </location>
</feature>
<sequence length="172" mass="19893">MLRIAFLGALALSLCAAYTRHTNIKCEVLNKTMGEIPVCKLKVLGRGKIGANVQVKMYNPPAYNITLNFSIWRKLNGYHPFLFNITVDFCHYMKHPNPMQVFYYFHRAFMPYSNMNHTCPYDHDVIINNFVLADDMFDKVPVPKGSYMFNLRISANSIWAAQINAYLDIDVR</sequence>
<dbReference type="SMART" id="SM00697">
    <property type="entry name" value="DM8"/>
    <property type="match status" value="1"/>
</dbReference>
<evidence type="ECO:0000256" key="1">
    <source>
        <dbReference type="SAM" id="SignalP"/>
    </source>
</evidence>
<accession>A0A0M4EWW7</accession>
<dbReference type="InterPro" id="IPR010512">
    <property type="entry name" value="DUF1091"/>
</dbReference>
<keyword evidence="3" id="KW-1185">Reference proteome</keyword>